<sequence length="237" mass="27671">MVVPSKSSKNNSGRRESIRPRMSIRHQTRDKPQRGQEVHEEEDGAKGGHRHYQQPRQNRNLDQPTHQNEQHRLQPPGPEQRCRSWRKGITSNSISPPSRGWQWPRAEWAVYLVPYLTGRDRSAYVAMDIQEAMDFSKTHLFNCGIGEEGLFISFEQLKNDFSIPQLDFFRYLQHYISSKGMPKAGLRADARGEEKGRKKRADVRGEEKGRKKRADVRGQEKKRIGLWLFFETVKDCK</sequence>
<feature type="region of interest" description="Disordered" evidence="1">
    <location>
        <begin position="186"/>
        <end position="219"/>
    </location>
</feature>
<proteinExistence type="predicted"/>
<gene>
    <name evidence="2" type="ORF">JOB18_038528</name>
</gene>
<reference evidence="2 3" key="1">
    <citation type="journal article" date="2021" name="Sci. Rep.">
        <title>Chromosome anchoring in Senegalese sole (Solea senegalensis) reveals sex-associated markers and genome rearrangements in flatfish.</title>
        <authorList>
            <person name="Guerrero-Cozar I."/>
            <person name="Gomez-Garrido J."/>
            <person name="Berbel C."/>
            <person name="Martinez-Blanch J.F."/>
            <person name="Alioto T."/>
            <person name="Claros M.G."/>
            <person name="Gagnaire P.A."/>
            <person name="Manchado M."/>
        </authorList>
    </citation>
    <scope>NUCLEOTIDE SEQUENCE [LARGE SCALE GENOMIC DNA]</scope>
    <source>
        <strain evidence="2">Sse05_10M</strain>
    </source>
</reference>
<feature type="compositionally biased region" description="Basic and acidic residues" evidence="1">
    <location>
        <begin position="27"/>
        <end position="38"/>
    </location>
</feature>
<keyword evidence="3" id="KW-1185">Reference proteome</keyword>
<evidence type="ECO:0000313" key="3">
    <source>
        <dbReference type="Proteomes" id="UP000693946"/>
    </source>
</evidence>
<name>A0AAV6Q819_SOLSE</name>
<feature type="compositionally biased region" description="Polar residues" evidence="1">
    <location>
        <begin position="54"/>
        <end position="67"/>
    </location>
</feature>
<feature type="region of interest" description="Disordered" evidence="1">
    <location>
        <begin position="1"/>
        <end position="100"/>
    </location>
</feature>
<evidence type="ECO:0000313" key="2">
    <source>
        <dbReference type="EMBL" id="KAG7483069.1"/>
    </source>
</evidence>
<dbReference type="EMBL" id="JAGKHQ010000019">
    <property type="protein sequence ID" value="KAG7483069.1"/>
    <property type="molecule type" value="Genomic_DNA"/>
</dbReference>
<evidence type="ECO:0000256" key="1">
    <source>
        <dbReference type="SAM" id="MobiDB-lite"/>
    </source>
</evidence>
<accession>A0AAV6Q819</accession>
<dbReference type="Proteomes" id="UP000693946">
    <property type="component" value="Linkage Group LG7"/>
</dbReference>
<organism evidence="2 3">
    <name type="scientific">Solea senegalensis</name>
    <name type="common">Senegalese sole</name>
    <dbReference type="NCBI Taxonomy" id="28829"/>
    <lineage>
        <taxon>Eukaryota</taxon>
        <taxon>Metazoa</taxon>
        <taxon>Chordata</taxon>
        <taxon>Craniata</taxon>
        <taxon>Vertebrata</taxon>
        <taxon>Euteleostomi</taxon>
        <taxon>Actinopterygii</taxon>
        <taxon>Neopterygii</taxon>
        <taxon>Teleostei</taxon>
        <taxon>Neoteleostei</taxon>
        <taxon>Acanthomorphata</taxon>
        <taxon>Carangaria</taxon>
        <taxon>Pleuronectiformes</taxon>
        <taxon>Pleuronectoidei</taxon>
        <taxon>Soleidae</taxon>
        <taxon>Solea</taxon>
    </lineage>
</organism>
<dbReference type="AlphaFoldDB" id="A0AAV6Q819"/>
<feature type="compositionally biased region" description="Polar residues" evidence="1">
    <location>
        <begin position="1"/>
        <end position="11"/>
    </location>
</feature>
<comment type="caution">
    <text evidence="2">The sequence shown here is derived from an EMBL/GenBank/DDBJ whole genome shotgun (WGS) entry which is preliminary data.</text>
</comment>
<protein>
    <submittedName>
        <fullName evidence="2">Uncharacterized protein</fullName>
    </submittedName>
</protein>